<dbReference type="OrthoDB" id="2915840at2759"/>
<comment type="caution">
    <text evidence="1">The sequence shown here is derived from an EMBL/GenBank/DDBJ whole genome shotgun (WGS) entry which is preliminary data.</text>
</comment>
<gene>
    <name evidence="1" type="ORF">PPNO1_LOCUS2454</name>
</gene>
<dbReference type="Proteomes" id="UP000838763">
    <property type="component" value="Unassembled WGS sequence"/>
</dbReference>
<dbReference type="SUPFAM" id="SSF51905">
    <property type="entry name" value="FAD/NAD(P)-binding domain"/>
    <property type="match status" value="1"/>
</dbReference>
<dbReference type="SUPFAM" id="SSF51971">
    <property type="entry name" value="Nucleotide-binding domain"/>
    <property type="match status" value="1"/>
</dbReference>
<name>A0A9P1GZI0_9PEZI</name>
<dbReference type="InterPro" id="IPR036188">
    <property type="entry name" value="FAD/NAD-bd_sf"/>
</dbReference>
<keyword evidence="2" id="KW-1185">Reference proteome</keyword>
<protein>
    <submittedName>
        <fullName evidence="1">Uncharacterized protein</fullName>
    </submittedName>
</protein>
<dbReference type="EMBL" id="CALLCH030000005">
    <property type="protein sequence ID" value="CAI4212703.1"/>
    <property type="molecule type" value="Genomic_DNA"/>
</dbReference>
<evidence type="ECO:0000313" key="1">
    <source>
        <dbReference type="EMBL" id="CAI4212703.1"/>
    </source>
</evidence>
<organism evidence="1 2">
    <name type="scientific">Parascedosporium putredinis</name>
    <dbReference type="NCBI Taxonomy" id="1442378"/>
    <lineage>
        <taxon>Eukaryota</taxon>
        <taxon>Fungi</taxon>
        <taxon>Dikarya</taxon>
        <taxon>Ascomycota</taxon>
        <taxon>Pezizomycotina</taxon>
        <taxon>Sordariomycetes</taxon>
        <taxon>Hypocreomycetidae</taxon>
        <taxon>Microascales</taxon>
        <taxon>Microascaceae</taxon>
        <taxon>Parascedosporium</taxon>
    </lineage>
</organism>
<sequence>MVEKFDLVIVGAGWNGLSMAHTYMEAHPNANIVILDYARSLEAMRLTSEPSMPFFSGLEEFGGHIFHAKDFKLRAKDIATWFPGDSPDDPALQAQVRGEISKWAPVLNVAPVRELPRNVEIDLAATKEQKSPHSSPYRLYRFLVPYGEGFIQQKNFAIIGAHITIHTAIISQAQALWITAFFGDKIPHLRGPGTKHVYDKIKHDTWFHTEFERVRRPKETGGAGERYPDLVADSIPYVDMLLSDLGLSYHRKQNIYRELLEPYQIADYKGLAREWMRGEGR</sequence>
<proteinExistence type="predicted"/>
<dbReference type="AlphaFoldDB" id="A0A9P1GZI0"/>
<evidence type="ECO:0000313" key="2">
    <source>
        <dbReference type="Proteomes" id="UP000838763"/>
    </source>
</evidence>
<reference evidence="1" key="1">
    <citation type="submission" date="2022-11" db="EMBL/GenBank/DDBJ databases">
        <authorList>
            <person name="Scott C."/>
            <person name="Bruce N."/>
        </authorList>
    </citation>
    <scope>NUCLEOTIDE SEQUENCE</scope>
</reference>
<accession>A0A9P1GZI0</accession>